<accession>A0ABV9SNJ1</accession>
<sequence>MRIAESTAQHPIASQAAQRLRPALRRCGCGHGAGDRVLPRRRQHGRGGGDQLVLDGILFVLRSGCPWRMIPRDLLPWDATYRWYRT</sequence>
<dbReference type="Pfam" id="PF13340">
    <property type="entry name" value="DUF4096"/>
    <property type="match status" value="1"/>
</dbReference>
<reference evidence="3" key="1">
    <citation type="journal article" date="2019" name="Int. J. Syst. Evol. Microbiol.">
        <title>The Global Catalogue of Microorganisms (GCM) 10K type strain sequencing project: providing services to taxonomists for standard genome sequencing and annotation.</title>
        <authorList>
            <consortium name="The Broad Institute Genomics Platform"/>
            <consortium name="The Broad Institute Genome Sequencing Center for Infectious Disease"/>
            <person name="Wu L."/>
            <person name="Ma J."/>
        </authorList>
    </citation>
    <scope>NUCLEOTIDE SEQUENCE [LARGE SCALE GENOMIC DNA]</scope>
    <source>
        <strain evidence="3">CGMCC 4.7304</strain>
    </source>
</reference>
<feature type="domain" description="Insertion element IS402-like" evidence="1">
    <location>
        <begin position="37"/>
        <end position="85"/>
    </location>
</feature>
<keyword evidence="3" id="KW-1185">Reference proteome</keyword>
<dbReference type="Proteomes" id="UP001595858">
    <property type="component" value="Unassembled WGS sequence"/>
</dbReference>
<evidence type="ECO:0000313" key="3">
    <source>
        <dbReference type="Proteomes" id="UP001595858"/>
    </source>
</evidence>
<name>A0ABV9SNJ1_9ACTN</name>
<dbReference type="RefSeq" id="WP_344145629.1">
    <property type="nucleotide sequence ID" value="NZ_BAAAQI010000014.1"/>
</dbReference>
<proteinExistence type="predicted"/>
<comment type="caution">
    <text evidence="2">The sequence shown here is derived from an EMBL/GenBank/DDBJ whole genome shotgun (WGS) entry which is preliminary data.</text>
</comment>
<gene>
    <name evidence="2" type="ORF">ACFPCZ_14370</name>
</gene>
<protein>
    <submittedName>
        <fullName evidence="2">Transposase</fullName>
    </submittedName>
</protein>
<evidence type="ECO:0000259" key="1">
    <source>
        <dbReference type="Pfam" id="PF13340"/>
    </source>
</evidence>
<dbReference type="InterPro" id="IPR025161">
    <property type="entry name" value="IS402-like_dom"/>
</dbReference>
<evidence type="ECO:0000313" key="2">
    <source>
        <dbReference type="EMBL" id="MFC4867820.1"/>
    </source>
</evidence>
<dbReference type="EMBL" id="JBHSIY010000010">
    <property type="protein sequence ID" value="MFC4867820.1"/>
    <property type="molecule type" value="Genomic_DNA"/>
</dbReference>
<organism evidence="2 3">
    <name type="scientific">Streptomonospora arabica</name>
    <dbReference type="NCBI Taxonomy" id="412417"/>
    <lineage>
        <taxon>Bacteria</taxon>
        <taxon>Bacillati</taxon>
        <taxon>Actinomycetota</taxon>
        <taxon>Actinomycetes</taxon>
        <taxon>Streptosporangiales</taxon>
        <taxon>Nocardiopsidaceae</taxon>
        <taxon>Streptomonospora</taxon>
    </lineage>
</organism>